<keyword evidence="5 6" id="KW-0472">Membrane</keyword>
<evidence type="ECO:0000256" key="3">
    <source>
        <dbReference type="ARBA" id="ARBA00022692"/>
    </source>
</evidence>
<evidence type="ECO:0000256" key="1">
    <source>
        <dbReference type="ARBA" id="ARBA00004651"/>
    </source>
</evidence>
<name>A0A432DZD6_9FLAO</name>
<feature type="transmembrane region" description="Helical" evidence="6">
    <location>
        <begin position="88"/>
        <end position="109"/>
    </location>
</feature>
<keyword evidence="3 6" id="KW-0812">Transmembrane</keyword>
<sequence length="110" mass="12359">MIRRIIDKYKGSEFIKNVAVVMTGTAVSQLIAIAVTPILTRNYTPEDFGYYTTFIAIYTVLCSFATGKYERVILLSKNENDIVVVSSLGMAISIFSPHSLLFLSIFLLYF</sequence>
<dbReference type="AlphaFoldDB" id="A0A432DZD6"/>
<organism evidence="7 8">
    <name type="scientific">Chryseobacterium arthrosphaerae</name>
    <dbReference type="NCBI Taxonomy" id="651561"/>
    <lineage>
        <taxon>Bacteria</taxon>
        <taxon>Pseudomonadati</taxon>
        <taxon>Bacteroidota</taxon>
        <taxon>Flavobacteriia</taxon>
        <taxon>Flavobacteriales</taxon>
        <taxon>Weeksellaceae</taxon>
        <taxon>Chryseobacterium group</taxon>
        <taxon>Chryseobacterium</taxon>
    </lineage>
</organism>
<evidence type="ECO:0000256" key="6">
    <source>
        <dbReference type="SAM" id="Phobius"/>
    </source>
</evidence>
<evidence type="ECO:0000313" key="7">
    <source>
        <dbReference type="EMBL" id="RTZ49712.1"/>
    </source>
</evidence>
<dbReference type="Proteomes" id="UP000276953">
    <property type="component" value="Unassembled WGS sequence"/>
</dbReference>
<evidence type="ECO:0000256" key="4">
    <source>
        <dbReference type="ARBA" id="ARBA00022989"/>
    </source>
</evidence>
<gene>
    <name evidence="7" type="ORF">EJ377_05215</name>
</gene>
<keyword evidence="4 6" id="KW-1133">Transmembrane helix</keyword>
<dbReference type="EMBL" id="RYFC01000001">
    <property type="protein sequence ID" value="RTZ49712.1"/>
    <property type="molecule type" value="Genomic_DNA"/>
</dbReference>
<dbReference type="InterPro" id="IPR050833">
    <property type="entry name" value="Poly_Biosynth_Transport"/>
</dbReference>
<evidence type="ECO:0000313" key="8">
    <source>
        <dbReference type="Proteomes" id="UP000276953"/>
    </source>
</evidence>
<dbReference type="GO" id="GO:0005886">
    <property type="term" value="C:plasma membrane"/>
    <property type="evidence" value="ECO:0007669"/>
    <property type="project" value="UniProtKB-SubCell"/>
</dbReference>
<dbReference type="PANTHER" id="PTHR30250:SF11">
    <property type="entry name" value="O-ANTIGEN TRANSPORTER-RELATED"/>
    <property type="match status" value="1"/>
</dbReference>
<accession>A0A432DZD6</accession>
<protein>
    <recommendedName>
        <fullName evidence="9">Polysaccharide biosynthesis protein</fullName>
    </recommendedName>
</protein>
<evidence type="ECO:0000256" key="5">
    <source>
        <dbReference type="ARBA" id="ARBA00023136"/>
    </source>
</evidence>
<keyword evidence="2" id="KW-1003">Cell membrane</keyword>
<reference evidence="7 8" key="1">
    <citation type="submission" date="2018-12" db="EMBL/GenBank/DDBJ databases">
        <title>Draft Genome Sequence of Chryseobacterium arthrosphaerae strain ED882-96 Isolated from the Blood of a Patient with Liver Cirrhosis in Taiwan.</title>
        <authorList>
            <person name="Lin J.-N."/>
            <person name="Lai C.-H."/>
            <person name="Yang C.-H."/>
            <person name="Huang Y.-H."/>
        </authorList>
    </citation>
    <scope>NUCLEOTIDE SEQUENCE [LARGE SCALE GENOMIC DNA]</scope>
    <source>
        <strain evidence="7 8">ED882-96</strain>
    </source>
</reference>
<comment type="caution">
    <text evidence="7">The sequence shown here is derived from an EMBL/GenBank/DDBJ whole genome shotgun (WGS) entry which is preliminary data.</text>
</comment>
<feature type="transmembrane region" description="Helical" evidence="6">
    <location>
        <begin position="14"/>
        <end position="36"/>
    </location>
</feature>
<feature type="transmembrane region" description="Helical" evidence="6">
    <location>
        <begin position="48"/>
        <end position="67"/>
    </location>
</feature>
<evidence type="ECO:0008006" key="9">
    <source>
        <dbReference type="Google" id="ProtNLM"/>
    </source>
</evidence>
<comment type="subcellular location">
    <subcellularLocation>
        <location evidence="1">Cell membrane</location>
        <topology evidence="1">Multi-pass membrane protein</topology>
    </subcellularLocation>
</comment>
<dbReference type="PANTHER" id="PTHR30250">
    <property type="entry name" value="PST FAMILY PREDICTED COLANIC ACID TRANSPORTER"/>
    <property type="match status" value="1"/>
</dbReference>
<proteinExistence type="predicted"/>
<evidence type="ECO:0000256" key="2">
    <source>
        <dbReference type="ARBA" id="ARBA00022475"/>
    </source>
</evidence>